<dbReference type="InterPro" id="IPR020845">
    <property type="entry name" value="AMP-binding_CS"/>
</dbReference>
<feature type="domain" description="AMP-binding enzyme C-terminal" evidence="3">
    <location>
        <begin position="408"/>
        <end position="482"/>
    </location>
</feature>
<comment type="caution">
    <text evidence="4">The sequence shown here is derived from an EMBL/GenBank/DDBJ whole genome shotgun (WGS) entry which is preliminary data.</text>
</comment>
<dbReference type="PRINTS" id="PR00154">
    <property type="entry name" value="AMPBINDING"/>
</dbReference>
<dbReference type="Proteomes" id="UP000248333">
    <property type="component" value="Unassembled WGS sequence"/>
</dbReference>
<dbReference type="InterPro" id="IPR010071">
    <property type="entry name" value="AA_adenyl_dom"/>
</dbReference>
<accession>A0A318NPU8</accession>
<dbReference type="InterPro" id="IPR042099">
    <property type="entry name" value="ANL_N_sf"/>
</dbReference>
<feature type="compositionally biased region" description="Low complexity" evidence="1">
    <location>
        <begin position="7"/>
        <end position="21"/>
    </location>
</feature>
<dbReference type="NCBIfam" id="TIGR01733">
    <property type="entry name" value="AA-adenyl-dom"/>
    <property type="match status" value="1"/>
</dbReference>
<evidence type="ECO:0000313" key="5">
    <source>
        <dbReference type="Proteomes" id="UP000248333"/>
    </source>
</evidence>
<dbReference type="Gene3D" id="3.40.50.12780">
    <property type="entry name" value="N-terminal domain of ligase-like"/>
    <property type="match status" value="1"/>
</dbReference>
<gene>
    <name evidence="4" type="ORF">C7C45_11215</name>
</gene>
<dbReference type="InterPro" id="IPR000873">
    <property type="entry name" value="AMP-dep_synth/lig_dom"/>
</dbReference>
<evidence type="ECO:0000256" key="1">
    <source>
        <dbReference type="SAM" id="MobiDB-lite"/>
    </source>
</evidence>
<dbReference type="Pfam" id="PF13193">
    <property type="entry name" value="AMP-binding_C"/>
    <property type="match status" value="1"/>
</dbReference>
<dbReference type="GO" id="GO:0043041">
    <property type="term" value="P:amino acid activation for nonribosomal peptide biosynthetic process"/>
    <property type="evidence" value="ECO:0007669"/>
    <property type="project" value="TreeGrafter"/>
</dbReference>
<sequence>MKLTEPVRQAAARQPDAPAVAGPDGELTYAELDRTADRIAAALAARGVRAGARVVLWAEKSVLVVAAMQAALRLGAVYVPIDPLSPADRAARIVRGCAASVVITTKARSDELRDAAPAYLLLPTPGAAWSEIESPPAGPPPEPDTTEDSLAYILYTSGSTGEPKGVCISHRNALAFVDWAVAELGLGPEDRLSNHAPFHFDLSVLDLYGAFRAGASVSLIPETFSYSPAQLVDFVARERISVWYSVPSVLMLMMDDAALLDADLPALRAVLFAGEPFPVHYVRRLRRWWPDVRLFNLYGPTETNVCTAYEVTDVAPDRITPVPIGTAASGDRVWAVRADGTSAGPGEEGELLVSGPTVMLGYWGGRPQGELPYRTGDLVVLDDDGNYQYVGRRDDCVKVRGHRIEPGEIEAALLRHPAVAAAAVVTAGDGLHRELVAFLVAVDGDRPGLLEIKRHSAGLLPRSMLVDRVRWLDRLPRSGTGKVDRRRLRQIVADEPFRNSAERRPSG</sequence>
<proteinExistence type="predicted"/>
<dbReference type="RefSeq" id="WP_110563558.1">
    <property type="nucleotide sequence ID" value="NZ_PYBV01000013.1"/>
</dbReference>
<dbReference type="InterPro" id="IPR045851">
    <property type="entry name" value="AMP-bd_C_sf"/>
</dbReference>
<evidence type="ECO:0000259" key="2">
    <source>
        <dbReference type="Pfam" id="PF00501"/>
    </source>
</evidence>
<dbReference type="GO" id="GO:0031177">
    <property type="term" value="F:phosphopantetheine binding"/>
    <property type="evidence" value="ECO:0007669"/>
    <property type="project" value="TreeGrafter"/>
</dbReference>
<name>A0A318NPU8_9ACTN</name>
<dbReference type="SUPFAM" id="SSF56801">
    <property type="entry name" value="Acetyl-CoA synthetase-like"/>
    <property type="match status" value="1"/>
</dbReference>
<dbReference type="AlphaFoldDB" id="A0A318NPU8"/>
<organism evidence="4 5">
    <name type="scientific">Micromonospora arborensis</name>
    <dbReference type="NCBI Taxonomy" id="2116518"/>
    <lineage>
        <taxon>Bacteria</taxon>
        <taxon>Bacillati</taxon>
        <taxon>Actinomycetota</taxon>
        <taxon>Actinomycetes</taxon>
        <taxon>Micromonosporales</taxon>
        <taxon>Micromonosporaceae</taxon>
        <taxon>Micromonospora</taxon>
    </lineage>
</organism>
<dbReference type="PANTHER" id="PTHR45527:SF1">
    <property type="entry name" value="FATTY ACID SYNTHASE"/>
    <property type="match status" value="1"/>
</dbReference>
<dbReference type="GO" id="GO:0044550">
    <property type="term" value="P:secondary metabolite biosynthetic process"/>
    <property type="evidence" value="ECO:0007669"/>
    <property type="project" value="TreeGrafter"/>
</dbReference>
<protein>
    <submittedName>
        <fullName evidence="4">D-alanine--poly(Phosphoribitol) ligase</fullName>
    </submittedName>
</protein>
<dbReference type="GO" id="GO:0005737">
    <property type="term" value="C:cytoplasm"/>
    <property type="evidence" value="ECO:0007669"/>
    <property type="project" value="TreeGrafter"/>
</dbReference>
<evidence type="ECO:0000313" key="4">
    <source>
        <dbReference type="EMBL" id="PYC71592.1"/>
    </source>
</evidence>
<dbReference type="Pfam" id="PF00501">
    <property type="entry name" value="AMP-binding"/>
    <property type="match status" value="1"/>
</dbReference>
<dbReference type="OrthoDB" id="4477213at2"/>
<feature type="region of interest" description="Disordered" evidence="1">
    <location>
        <begin position="1"/>
        <end position="24"/>
    </location>
</feature>
<evidence type="ECO:0000259" key="3">
    <source>
        <dbReference type="Pfam" id="PF13193"/>
    </source>
</evidence>
<dbReference type="PROSITE" id="PS00455">
    <property type="entry name" value="AMP_BINDING"/>
    <property type="match status" value="1"/>
</dbReference>
<feature type="domain" description="AMP-dependent synthetase/ligase" evidence="2">
    <location>
        <begin position="8"/>
        <end position="363"/>
    </location>
</feature>
<keyword evidence="4" id="KW-0436">Ligase</keyword>
<dbReference type="InterPro" id="IPR025110">
    <property type="entry name" value="AMP-bd_C"/>
</dbReference>
<keyword evidence="5" id="KW-1185">Reference proteome</keyword>
<dbReference type="PANTHER" id="PTHR45527">
    <property type="entry name" value="NONRIBOSOMAL PEPTIDE SYNTHETASE"/>
    <property type="match status" value="1"/>
</dbReference>
<dbReference type="EMBL" id="PYBV01000013">
    <property type="protein sequence ID" value="PYC71592.1"/>
    <property type="molecule type" value="Genomic_DNA"/>
</dbReference>
<dbReference type="GO" id="GO:0016874">
    <property type="term" value="F:ligase activity"/>
    <property type="evidence" value="ECO:0007669"/>
    <property type="project" value="UniProtKB-KW"/>
</dbReference>
<dbReference type="InterPro" id="IPR020459">
    <property type="entry name" value="AMP-binding"/>
</dbReference>
<reference evidence="4 5" key="1">
    <citation type="submission" date="2018-03" db="EMBL/GenBank/DDBJ databases">
        <title>Bioinformatic expansion and discovery of thiopeptide antibiotics.</title>
        <authorList>
            <person name="Schwalen C.J."/>
            <person name="Hudson G.A."/>
            <person name="Mitchell D.A."/>
        </authorList>
    </citation>
    <scope>NUCLEOTIDE SEQUENCE [LARGE SCALE GENOMIC DNA]</scope>
    <source>
        <strain evidence="4 5">NRRL 8041</strain>
    </source>
</reference>
<dbReference type="Gene3D" id="3.30.300.30">
    <property type="match status" value="1"/>
</dbReference>